<dbReference type="Proteomes" id="UP001196413">
    <property type="component" value="Unassembled WGS sequence"/>
</dbReference>
<protein>
    <submittedName>
        <fullName evidence="1">Uncharacterized protein</fullName>
    </submittedName>
</protein>
<organism evidence="1 2">
    <name type="scientific">Parelaphostrongylus tenuis</name>
    <name type="common">Meningeal worm</name>
    <dbReference type="NCBI Taxonomy" id="148309"/>
    <lineage>
        <taxon>Eukaryota</taxon>
        <taxon>Metazoa</taxon>
        <taxon>Ecdysozoa</taxon>
        <taxon>Nematoda</taxon>
        <taxon>Chromadorea</taxon>
        <taxon>Rhabditida</taxon>
        <taxon>Rhabditina</taxon>
        <taxon>Rhabditomorpha</taxon>
        <taxon>Strongyloidea</taxon>
        <taxon>Metastrongylidae</taxon>
        <taxon>Parelaphostrongylus</taxon>
    </lineage>
</organism>
<reference evidence="1" key="1">
    <citation type="submission" date="2021-06" db="EMBL/GenBank/DDBJ databases">
        <title>Parelaphostrongylus tenuis whole genome reference sequence.</title>
        <authorList>
            <person name="Garwood T.J."/>
            <person name="Larsen P.A."/>
            <person name="Fountain-Jones N.M."/>
            <person name="Garbe J.R."/>
            <person name="Macchietto M.G."/>
            <person name="Kania S.A."/>
            <person name="Gerhold R.W."/>
            <person name="Richards J.E."/>
            <person name="Wolf T.M."/>
        </authorList>
    </citation>
    <scope>NUCLEOTIDE SEQUENCE</scope>
    <source>
        <strain evidence="1">MNPRO001-30</strain>
        <tissue evidence="1">Meninges</tissue>
    </source>
</reference>
<name>A0AAD5QFQ0_PARTN</name>
<sequence length="116" mass="13318">MTRLPSGTSTENAWHPECIEGKIVWLENSLIRLRKRIVRGSRKDNLLDGYSFLTVTTKEARCSTSYTTKDYKKNIGQNANSKIFLFTFRMGCKAMKRAHHISNSCSLRTDDGRTKQ</sequence>
<gene>
    <name evidence="1" type="ORF">KIN20_005132</name>
</gene>
<dbReference type="EMBL" id="JAHQIW010000689">
    <property type="protein sequence ID" value="KAJ1349542.1"/>
    <property type="molecule type" value="Genomic_DNA"/>
</dbReference>
<comment type="caution">
    <text evidence="1">The sequence shown here is derived from an EMBL/GenBank/DDBJ whole genome shotgun (WGS) entry which is preliminary data.</text>
</comment>
<keyword evidence="2" id="KW-1185">Reference proteome</keyword>
<accession>A0AAD5QFQ0</accession>
<evidence type="ECO:0000313" key="2">
    <source>
        <dbReference type="Proteomes" id="UP001196413"/>
    </source>
</evidence>
<evidence type="ECO:0000313" key="1">
    <source>
        <dbReference type="EMBL" id="KAJ1349542.1"/>
    </source>
</evidence>
<dbReference type="AlphaFoldDB" id="A0AAD5QFQ0"/>
<proteinExistence type="predicted"/>